<name>A0AAV5B5N1_9ACTN</name>
<dbReference type="AlphaFoldDB" id="A0AAV5B5N1"/>
<comment type="caution">
    <text evidence="1">The sequence shown here is derived from an EMBL/GenBank/DDBJ whole genome shotgun (WGS) entry which is preliminary data.</text>
</comment>
<evidence type="ECO:0000313" key="2">
    <source>
        <dbReference type="Proteomes" id="UP001055025"/>
    </source>
</evidence>
<accession>A0AAV5B5N1</accession>
<proteinExistence type="predicted"/>
<evidence type="ECO:0000313" key="1">
    <source>
        <dbReference type="EMBL" id="GJM55653.1"/>
    </source>
</evidence>
<keyword evidence="2" id="KW-1185">Reference proteome</keyword>
<dbReference type="Proteomes" id="UP001055025">
    <property type="component" value="Unassembled WGS sequence"/>
</dbReference>
<evidence type="ECO:0008006" key="3">
    <source>
        <dbReference type="Google" id="ProtNLM"/>
    </source>
</evidence>
<sequence>MCPGPKGGAPTVRCGACGCRLSRTARYCPRCGAEADRGPEAAMAERRDRELLEKYRRRMRGDWT</sequence>
<gene>
    <name evidence="1" type="ORF">ATOP_13080</name>
</gene>
<protein>
    <recommendedName>
        <fullName evidence="3">Zinc-ribbon domain-containing protein</fullName>
    </recommendedName>
</protein>
<dbReference type="EMBL" id="BQKC01000001">
    <property type="protein sequence ID" value="GJM55653.1"/>
    <property type="molecule type" value="Genomic_DNA"/>
</dbReference>
<organism evidence="1 2">
    <name type="scientific">Granulimonas faecalis</name>
    <dbReference type="NCBI Taxonomy" id="2894155"/>
    <lineage>
        <taxon>Bacteria</taxon>
        <taxon>Bacillati</taxon>
        <taxon>Actinomycetota</taxon>
        <taxon>Coriobacteriia</taxon>
        <taxon>Coriobacteriales</taxon>
        <taxon>Kribbibacteriaceae</taxon>
        <taxon>Granulimonas</taxon>
    </lineage>
</organism>
<reference evidence="1" key="1">
    <citation type="journal article" date="2022" name="Int. J. Syst. Evol. Microbiol.">
        <title>Granulimonas faecalis gen. nov., sp. nov., and Leptogranulimonas caecicola gen. nov., sp. nov., novel lactate-producing Atopobiaceae bacteria isolated from mouse intestines, and an emended description of the family Atopobiaceae.</title>
        <authorList>
            <person name="Morinaga K."/>
            <person name="Kusada H."/>
            <person name="Sakamoto S."/>
            <person name="Murakami T."/>
            <person name="Toyoda A."/>
            <person name="Mori H."/>
            <person name="Meng X.Y."/>
            <person name="Takashino M."/>
            <person name="Murotomi K."/>
            <person name="Tamaki H."/>
        </authorList>
    </citation>
    <scope>NUCLEOTIDE SEQUENCE</scope>
    <source>
        <strain evidence="1">OPF53</strain>
    </source>
</reference>